<evidence type="ECO:0000256" key="5">
    <source>
        <dbReference type="RuleBase" id="RU362028"/>
    </source>
</evidence>
<evidence type="ECO:0000313" key="7">
    <source>
        <dbReference type="EMBL" id="HGU41152.1"/>
    </source>
</evidence>
<dbReference type="GO" id="GO:0120159">
    <property type="term" value="F:rRNA pseudouridine synthase activity"/>
    <property type="evidence" value="ECO:0007669"/>
    <property type="project" value="UniProtKB-ARBA"/>
</dbReference>
<dbReference type="GO" id="GO:0000455">
    <property type="term" value="P:enzyme-directed rRNA pseudouridine synthesis"/>
    <property type="evidence" value="ECO:0007669"/>
    <property type="project" value="UniProtKB-ARBA"/>
</dbReference>
<dbReference type="NCBIfam" id="TIGR00005">
    <property type="entry name" value="rluA_subfam"/>
    <property type="match status" value="1"/>
</dbReference>
<evidence type="ECO:0000256" key="2">
    <source>
        <dbReference type="ARBA" id="ARBA00023235"/>
    </source>
</evidence>
<dbReference type="SMART" id="SM00363">
    <property type="entry name" value="S4"/>
    <property type="match status" value="1"/>
</dbReference>
<protein>
    <recommendedName>
        <fullName evidence="5">Pseudouridine synthase</fullName>
        <ecNumber evidence="5">5.4.99.-</ecNumber>
    </recommendedName>
</protein>
<dbReference type="EMBL" id="DSZY01000038">
    <property type="protein sequence ID" value="HGU41152.1"/>
    <property type="molecule type" value="Genomic_DNA"/>
</dbReference>
<accession>A0A7C4GDS9</accession>
<keyword evidence="2 5" id="KW-0413">Isomerase</keyword>
<dbReference type="InterPro" id="IPR006145">
    <property type="entry name" value="PsdUridine_synth_RsuA/RluA"/>
</dbReference>
<evidence type="ECO:0000259" key="6">
    <source>
        <dbReference type="SMART" id="SM00363"/>
    </source>
</evidence>
<dbReference type="PANTHER" id="PTHR21600:SF44">
    <property type="entry name" value="RIBOSOMAL LARGE SUBUNIT PSEUDOURIDINE SYNTHASE D"/>
    <property type="match status" value="1"/>
</dbReference>
<dbReference type="Gene3D" id="3.10.290.10">
    <property type="entry name" value="RNA-binding S4 domain"/>
    <property type="match status" value="1"/>
</dbReference>
<comment type="similarity">
    <text evidence="1 5">Belongs to the pseudouridine synthase RluA family.</text>
</comment>
<dbReference type="AlphaFoldDB" id="A0A7C4GDS9"/>
<organism evidence="7">
    <name type="scientific">Fervidobacterium thailandense</name>
    <dbReference type="NCBI Taxonomy" id="1008305"/>
    <lineage>
        <taxon>Bacteria</taxon>
        <taxon>Thermotogati</taxon>
        <taxon>Thermotogota</taxon>
        <taxon>Thermotogae</taxon>
        <taxon>Thermotogales</taxon>
        <taxon>Fervidobacteriaceae</taxon>
        <taxon>Fervidobacterium</taxon>
    </lineage>
</organism>
<dbReference type="PROSITE" id="PS01129">
    <property type="entry name" value="PSI_RLU"/>
    <property type="match status" value="1"/>
</dbReference>
<dbReference type="Pfam" id="PF00849">
    <property type="entry name" value="PseudoU_synth_2"/>
    <property type="match status" value="1"/>
</dbReference>
<comment type="function">
    <text evidence="5">Responsible for synthesis of pseudouridine from uracil.</text>
</comment>
<dbReference type="InterPro" id="IPR020103">
    <property type="entry name" value="PsdUridine_synth_cat_dom_sf"/>
</dbReference>
<proteinExistence type="inferred from homology"/>
<name>A0A7C4GDS9_9BACT</name>
<dbReference type="EC" id="5.4.99.-" evidence="5"/>
<dbReference type="Gene3D" id="3.30.2350.10">
    <property type="entry name" value="Pseudouridine synthase"/>
    <property type="match status" value="1"/>
</dbReference>
<evidence type="ECO:0000256" key="1">
    <source>
        <dbReference type="ARBA" id="ARBA00010876"/>
    </source>
</evidence>
<dbReference type="InterPro" id="IPR006225">
    <property type="entry name" value="PsdUridine_synth_RluC/D"/>
</dbReference>
<dbReference type="PANTHER" id="PTHR21600">
    <property type="entry name" value="MITOCHONDRIAL RNA PSEUDOURIDINE SYNTHASE"/>
    <property type="match status" value="1"/>
</dbReference>
<feature type="active site" evidence="3">
    <location>
        <position position="138"/>
    </location>
</feature>
<reference evidence="7" key="1">
    <citation type="journal article" date="2020" name="mSystems">
        <title>Genome- and Community-Level Interaction Insights into Carbon Utilization and Element Cycling Functions of Hydrothermarchaeota in Hydrothermal Sediment.</title>
        <authorList>
            <person name="Zhou Z."/>
            <person name="Liu Y."/>
            <person name="Xu W."/>
            <person name="Pan J."/>
            <person name="Luo Z.H."/>
            <person name="Li M."/>
        </authorList>
    </citation>
    <scope>NUCLEOTIDE SEQUENCE [LARGE SCALE GENOMIC DNA]</scope>
    <source>
        <strain evidence="7">SpSt-609</strain>
    </source>
</reference>
<dbReference type="InterPro" id="IPR036986">
    <property type="entry name" value="S4_RNA-bd_sf"/>
</dbReference>
<evidence type="ECO:0000256" key="4">
    <source>
        <dbReference type="PROSITE-ProRule" id="PRU00182"/>
    </source>
</evidence>
<evidence type="ECO:0000256" key="3">
    <source>
        <dbReference type="PIRSR" id="PIRSR606225-1"/>
    </source>
</evidence>
<dbReference type="CDD" id="cd00165">
    <property type="entry name" value="S4"/>
    <property type="match status" value="1"/>
</dbReference>
<dbReference type="SUPFAM" id="SSF55174">
    <property type="entry name" value="Alpha-L RNA-binding motif"/>
    <property type="match status" value="1"/>
</dbReference>
<keyword evidence="4" id="KW-0694">RNA-binding</keyword>
<comment type="caution">
    <text evidence="7">The sequence shown here is derived from an EMBL/GenBank/DDBJ whole genome shotgun (WGS) entry which is preliminary data.</text>
</comment>
<dbReference type="CDD" id="cd02869">
    <property type="entry name" value="PseudoU_synth_RluA_like"/>
    <property type="match status" value="1"/>
</dbReference>
<dbReference type="InterPro" id="IPR006224">
    <property type="entry name" value="PsdUridine_synth_RluA-like_CS"/>
</dbReference>
<dbReference type="PROSITE" id="PS50889">
    <property type="entry name" value="S4"/>
    <property type="match status" value="1"/>
</dbReference>
<dbReference type="SUPFAM" id="SSF55120">
    <property type="entry name" value="Pseudouridine synthase"/>
    <property type="match status" value="1"/>
</dbReference>
<sequence length="315" mass="35486">MVELRVTSRESGWRLDKFVLEKAPDWVSRTFIQKAIKSGEILVNGTSKKPSYRVKTGDTITLNLPEKPQMPEVLPENIPLDIIYEDKDIIVINKQPGIITHPIPSHTSGTIVNAVLYHCKDLQGIGGVLRPGIVHRLDKDTSGVMVIAKNDLAHQSLTKQFKDRVTEKLYVCLVKGVPEKSEGVIEISIARNPVLRVKMTATNGPLGKPAVTYYRVVRRFGNFAALVFAYPKTGRTHQIRVHMKYIGHPLMGDEVYGRAREDEIYGIKRQMLHALMLAFYHPRTGEKMRFIARIPPDFKNAIVNLNSVASLRTSL</sequence>
<gene>
    <name evidence="7" type="ORF">ENT77_08155</name>
</gene>
<feature type="domain" description="RNA-binding S4" evidence="6">
    <location>
        <begin position="13"/>
        <end position="79"/>
    </location>
</feature>
<dbReference type="Pfam" id="PF01479">
    <property type="entry name" value="S4"/>
    <property type="match status" value="1"/>
</dbReference>
<comment type="catalytic activity">
    <reaction evidence="5">
        <text>a uridine in RNA = a pseudouridine in RNA</text>
        <dbReference type="Rhea" id="RHEA:48348"/>
        <dbReference type="Rhea" id="RHEA-COMP:12068"/>
        <dbReference type="Rhea" id="RHEA-COMP:12069"/>
        <dbReference type="ChEBI" id="CHEBI:65314"/>
        <dbReference type="ChEBI" id="CHEBI:65315"/>
    </reaction>
</comment>
<dbReference type="GO" id="GO:0003723">
    <property type="term" value="F:RNA binding"/>
    <property type="evidence" value="ECO:0007669"/>
    <property type="project" value="UniProtKB-KW"/>
</dbReference>
<dbReference type="InterPro" id="IPR050188">
    <property type="entry name" value="RluA_PseudoU_synthase"/>
</dbReference>
<dbReference type="InterPro" id="IPR002942">
    <property type="entry name" value="S4_RNA-bd"/>
</dbReference>